<gene>
    <name evidence="8 10" type="primary">tilS</name>
    <name evidence="10" type="ORF">HMPREF9087_0906</name>
</gene>
<reference evidence="10 11" key="1">
    <citation type="submission" date="2011-01" db="EMBL/GenBank/DDBJ databases">
        <authorList>
            <person name="Muzny D."/>
            <person name="Qin X."/>
            <person name="Deng J."/>
            <person name="Jiang H."/>
            <person name="Liu Y."/>
            <person name="Qu J."/>
            <person name="Song X.-Z."/>
            <person name="Zhang L."/>
            <person name="Thornton R."/>
            <person name="Coyle M."/>
            <person name="Francisco L."/>
            <person name="Jackson L."/>
            <person name="Javaid M."/>
            <person name="Korchina V."/>
            <person name="Kovar C."/>
            <person name="Mata R."/>
            <person name="Mathew T."/>
            <person name="Ngo R."/>
            <person name="Nguyen L."/>
            <person name="Nguyen N."/>
            <person name="Okwuonu G."/>
            <person name="Ongeri F."/>
            <person name="Pham C."/>
            <person name="Simmons D."/>
            <person name="Wilczek-Boney K."/>
            <person name="Hale W."/>
            <person name="Jakkamsetti A."/>
            <person name="Pham P."/>
            <person name="Ruth R."/>
            <person name="San Lucas F."/>
            <person name="Warren J."/>
            <person name="Zhang J."/>
            <person name="Zhao Z."/>
            <person name="Zhou C."/>
            <person name="Zhu D."/>
            <person name="Lee S."/>
            <person name="Bess C."/>
            <person name="Blankenburg K."/>
            <person name="Forbes L."/>
            <person name="Fu Q."/>
            <person name="Gubbala S."/>
            <person name="Hirani K."/>
            <person name="Jayaseelan J.C."/>
            <person name="Lara F."/>
            <person name="Munidasa M."/>
            <person name="Palculict T."/>
            <person name="Patil S."/>
            <person name="Pu L.-L."/>
            <person name="Saada N."/>
            <person name="Tang L."/>
            <person name="Weissenberger G."/>
            <person name="Zhu Y."/>
            <person name="Hemphill L."/>
            <person name="Shang Y."/>
            <person name="Youmans B."/>
            <person name="Ayvaz T."/>
            <person name="Ross M."/>
            <person name="Santibanez J."/>
            <person name="Aqrawi P."/>
            <person name="Gross S."/>
            <person name="Joshi V."/>
            <person name="Fowler G."/>
            <person name="Nazareth L."/>
            <person name="Reid J."/>
            <person name="Worley K."/>
            <person name="Petrosino J."/>
            <person name="Highlander S."/>
            <person name="Gibbs R."/>
        </authorList>
    </citation>
    <scope>NUCLEOTIDE SEQUENCE [LARGE SCALE GENOMIC DNA]</scope>
    <source>
        <strain evidence="10 11">ATCC 12755</strain>
    </source>
</reference>
<dbReference type="Proteomes" id="UP000004835">
    <property type="component" value="Unassembled WGS sequence"/>
</dbReference>
<dbReference type="GO" id="GO:0006400">
    <property type="term" value="P:tRNA modification"/>
    <property type="evidence" value="ECO:0007669"/>
    <property type="project" value="UniProtKB-UniRule"/>
</dbReference>
<sequence length="467" mass="54582">MMVIQTVRGQLTAIDPEKKRRFLLAVSTGVDSMVLLQVFCQLFPEMQKEQVFGVAHVNHQLRPASAEEAAFLRQYCQERGIPFYERCWENPPETGIEASARDFRYTFFADVMSREGYDVLLTAHHSDDQVETMLMKMMREGRLQSAGGMQQQQPFHAGILLRPLLSVSKTAIYDYAQVQQIPYFEDESNHEPLYLRNRLRQQVVPALKAENPQLLPHFQQLSVEMQFANQLIQQEQQQWLSAFVQQQATRLVIDLQQLPTFSPAQRYFFYAGFLQQAEAFTKQPLNQKQLPQLLRLLDEKKGQWQLALHKQWQLRRSYDQLLLEPIAVPQKPAAPLTEVSQRLVLGEGIYLSEKEWIGYFPINEQHIPKKITNWSEFSQDLPLNYSSELIVRKRQPGDRIRLARGLTKKISRFFIDSKIPNEEREKSWVVTNLDKQVIALLPHAFSYLSITPETDKIHYILLYKYQK</sequence>
<comment type="caution">
    <text evidence="10">The sequence shown here is derived from an EMBL/GenBank/DDBJ whole genome shotgun (WGS) entry which is preliminary data.</text>
</comment>
<keyword evidence="3 8" id="KW-0436">Ligase</keyword>
<comment type="similarity">
    <text evidence="8">Belongs to the tRNA(Ile)-lysidine synthase family.</text>
</comment>
<evidence type="ECO:0000256" key="1">
    <source>
        <dbReference type="ARBA" id="ARBA00004496"/>
    </source>
</evidence>
<proteinExistence type="inferred from homology"/>
<keyword evidence="6" id="KW-0067">ATP-binding</keyword>
<comment type="function">
    <text evidence="8">Ligates lysine onto the cytidine present at position 34 of the AUA codon-specific tRNA(Ile) that contains the anticodon CAU, in an ATP-dependent manner. Cytidine is converted to lysidine, thus changing the amino acid specificity of the tRNA from methionine to isoleucine.</text>
</comment>
<dbReference type="SUPFAM" id="SSF56037">
    <property type="entry name" value="PheT/TilS domain"/>
    <property type="match status" value="1"/>
</dbReference>
<evidence type="ECO:0000256" key="5">
    <source>
        <dbReference type="ARBA" id="ARBA00022741"/>
    </source>
</evidence>
<keyword evidence="4 8" id="KW-0819">tRNA processing</keyword>
<dbReference type="NCBIfam" id="TIGR02433">
    <property type="entry name" value="lysidine_TilS_C"/>
    <property type="match status" value="1"/>
</dbReference>
<dbReference type="InterPro" id="IPR011063">
    <property type="entry name" value="TilS/TtcA_N"/>
</dbReference>
<dbReference type="AlphaFoldDB" id="F0EHL4"/>
<dbReference type="InterPro" id="IPR014729">
    <property type="entry name" value="Rossmann-like_a/b/a_fold"/>
</dbReference>
<dbReference type="InterPro" id="IPR012094">
    <property type="entry name" value="tRNA_Ile_lys_synt"/>
</dbReference>
<dbReference type="Gene3D" id="3.40.50.620">
    <property type="entry name" value="HUPs"/>
    <property type="match status" value="1"/>
</dbReference>
<dbReference type="GO" id="GO:0032267">
    <property type="term" value="F:tRNA(Ile)-lysidine synthase activity"/>
    <property type="evidence" value="ECO:0007669"/>
    <property type="project" value="UniProtKB-EC"/>
</dbReference>
<comment type="subcellular location">
    <subcellularLocation>
        <location evidence="1 8">Cytoplasm</location>
    </subcellularLocation>
</comment>
<protein>
    <recommendedName>
        <fullName evidence="8">tRNA(Ile)-lysidine synthase</fullName>
        <ecNumber evidence="8">6.3.4.19</ecNumber>
    </recommendedName>
    <alternativeName>
        <fullName evidence="8">tRNA(Ile)-2-lysyl-cytidine synthase</fullName>
    </alternativeName>
    <alternativeName>
        <fullName evidence="8">tRNA(Ile)-lysidine synthetase</fullName>
    </alternativeName>
</protein>
<dbReference type="EC" id="6.3.4.19" evidence="8"/>
<comment type="catalytic activity">
    <reaction evidence="7 8">
        <text>cytidine(34) in tRNA(Ile2) + L-lysine + ATP = lysidine(34) in tRNA(Ile2) + AMP + diphosphate + H(+)</text>
        <dbReference type="Rhea" id="RHEA:43744"/>
        <dbReference type="Rhea" id="RHEA-COMP:10625"/>
        <dbReference type="Rhea" id="RHEA-COMP:10670"/>
        <dbReference type="ChEBI" id="CHEBI:15378"/>
        <dbReference type="ChEBI" id="CHEBI:30616"/>
        <dbReference type="ChEBI" id="CHEBI:32551"/>
        <dbReference type="ChEBI" id="CHEBI:33019"/>
        <dbReference type="ChEBI" id="CHEBI:82748"/>
        <dbReference type="ChEBI" id="CHEBI:83665"/>
        <dbReference type="ChEBI" id="CHEBI:456215"/>
        <dbReference type="EC" id="6.3.4.19"/>
    </reaction>
</comment>
<dbReference type="SMART" id="SM00977">
    <property type="entry name" value="TilS_C"/>
    <property type="match status" value="1"/>
</dbReference>
<dbReference type="GO" id="GO:0005737">
    <property type="term" value="C:cytoplasm"/>
    <property type="evidence" value="ECO:0007669"/>
    <property type="project" value="UniProtKB-SubCell"/>
</dbReference>
<comment type="caution">
    <text evidence="8">Lacks conserved residue(s) required for the propagation of feature annotation.</text>
</comment>
<dbReference type="EMBL" id="AEWT01000007">
    <property type="protein sequence ID" value="EGC70528.1"/>
    <property type="molecule type" value="Genomic_DNA"/>
</dbReference>
<dbReference type="HOGENOM" id="CLU_018869_0_2_9"/>
<evidence type="ECO:0000256" key="4">
    <source>
        <dbReference type="ARBA" id="ARBA00022694"/>
    </source>
</evidence>
<dbReference type="InterPro" id="IPR012796">
    <property type="entry name" value="Lysidine-tRNA-synth_C"/>
</dbReference>
<dbReference type="GO" id="GO:0005524">
    <property type="term" value="F:ATP binding"/>
    <property type="evidence" value="ECO:0007669"/>
    <property type="project" value="UniProtKB-KW"/>
</dbReference>
<evidence type="ECO:0000256" key="6">
    <source>
        <dbReference type="ARBA" id="ARBA00022840"/>
    </source>
</evidence>
<dbReference type="InterPro" id="IPR012795">
    <property type="entry name" value="tRNA_Ile_lys_synt_N"/>
</dbReference>
<accession>F0EHL4</accession>
<dbReference type="CDD" id="cd01992">
    <property type="entry name" value="TilS_N"/>
    <property type="match status" value="1"/>
</dbReference>
<dbReference type="PANTHER" id="PTHR43033:SF1">
    <property type="entry name" value="TRNA(ILE)-LYSIDINE SYNTHASE-RELATED"/>
    <property type="match status" value="1"/>
</dbReference>
<dbReference type="HAMAP" id="MF_01161">
    <property type="entry name" value="tRNA_Ile_lys_synt"/>
    <property type="match status" value="1"/>
</dbReference>
<evidence type="ECO:0000256" key="7">
    <source>
        <dbReference type="ARBA" id="ARBA00048539"/>
    </source>
</evidence>
<evidence type="ECO:0000256" key="2">
    <source>
        <dbReference type="ARBA" id="ARBA00022490"/>
    </source>
</evidence>
<evidence type="ECO:0000313" key="10">
    <source>
        <dbReference type="EMBL" id="EGC70528.1"/>
    </source>
</evidence>
<evidence type="ECO:0000256" key="3">
    <source>
        <dbReference type="ARBA" id="ARBA00022598"/>
    </source>
</evidence>
<dbReference type="PANTHER" id="PTHR43033">
    <property type="entry name" value="TRNA(ILE)-LYSIDINE SYNTHASE-RELATED"/>
    <property type="match status" value="1"/>
</dbReference>
<organism evidence="10 11">
    <name type="scientific">Enterococcus casseliflavus ATCC 12755</name>
    <dbReference type="NCBI Taxonomy" id="888066"/>
    <lineage>
        <taxon>Bacteria</taxon>
        <taxon>Bacillati</taxon>
        <taxon>Bacillota</taxon>
        <taxon>Bacilli</taxon>
        <taxon>Lactobacillales</taxon>
        <taxon>Enterococcaceae</taxon>
        <taxon>Enterococcus</taxon>
    </lineage>
</organism>
<keyword evidence="2 8" id="KW-0963">Cytoplasm</keyword>
<dbReference type="SUPFAM" id="SSF52402">
    <property type="entry name" value="Adenine nucleotide alpha hydrolases-like"/>
    <property type="match status" value="1"/>
</dbReference>
<name>F0EHL4_ENTCA</name>
<dbReference type="NCBIfam" id="TIGR02432">
    <property type="entry name" value="lysidine_TilS_N"/>
    <property type="match status" value="1"/>
</dbReference>
<evidence type="ECO:0000256" key="8">
    <source>
        <dbReference type="HAMAP-Rule" id="MF_01161"/>
    </source>
</evidence>
<feature type="domain" description="Lysidine-tRNA(Ile) synthetase C-terminal" evidence="9">
    <location>
        <begin position="389"/>
        <end position="463"/>
    </location>
</feature>
<dbReference type="Pfam" id="PF01171">
    <property type="entry name" value="ATP_bind_3"/>
    <property type="match status" value="1"/>
</dbReference>
<evidence type="ECO:0000313" key="11">
    <source>
        <dbReference type="Proteomes" id="UP000004835"/>
    </source>
</evidence>
<keyword evidence="5" id="KW-0547">Nucleotide-binding</keyword>
<evidence type="ECO:0000259" key="9">
    <source>
        <dbReference type="SMART" id="SM00977"/>
    </source>
</evidence>